<dbReference type="AlphaFoldDB" id="A0A5D4FYD7"/>
<feature type="transmembrane region" description="Helical" evidence="6">
    <location>
        <begin position="32"/>
        <end position="51"/>
    </location>
</feature>
<dbReference type="InterPro" id="IPR036259">
    <property type="entry name" value="MFS_trans_sf"/>
</dbReference>
<sequence length="452" mass="47671">MIFPVTVVQSPKQEVSRGWISRFGLMYLGQNIAWAAPTNLLLSAQILVWFPEDKERQLALLMTAGGLVSLLASPLAGIFSDRTRSSLGRRTPWIIAGITISSVALCVAGWTATLPGDSRTLGYGLLLAAWMVFQFAIALAVTPTQSIVPDQVTDRQFGTVSGVMGMTYTLGIVLGTALSVALPRPWAYAAVIAVLLATAVPFLTRDREPLPWLAGSGDPEAGLDTSPAASSARGAEPAAKQPEAGATETAPTGLAAARRVVPHPKDAPDFYWMFLTRLLLMLAQAIALFFLLYYLRDRIGFHDPELGVLILTAVFAGCVVATALWSGSFSDKLGVRKPFILFSATGVAGACAVLAFTSSFTMVVVGAVILGLSWGVYQAIDQALVNAVLPTEQERATHMGLINLAVLLPNTLAPSIAAIALSLLGGYTGLYLLAGAMCLAGGVLVLKIQATR</sequence>
<dbReference type="Proteomes" id="UP000324726">
    <property type="component" value="Unassembled WGS sequence"/>
</dbReference>
<name>A0A5D4FYD7_9CORY</name>
<feature type="transmembrane region" description="Helical" evidence="6">
    <location>
        <begin position="401"/>
        <end position="424"/>
    </location>
</feature>
<keyword evidence="2 6" id="KW-0812">Transmembrane</keyword>
<evidence type="ECO:0000313" key="8">
    <source>
        <dbReference type="EMBL" id="TYR20973.1"/>
    </source>
</evidence>
<feature type="region of interest" description="Disordered" evidence="5">
    <location>
        <begin position="214"/>
        <end position="251"/>
    </location>
</feature>
<dbReference type="PANTHER" id="PTHR23528:SF1">
    <property type="entry name" value="MAJOR FACILITATOR SUPERFAMILY (MFS) PROFILE DOMAIN-CONTAINING PROTEIN"/>
    <property type="match status" value="1"/>
</dbReference>
<protein>
    <submittedName>
        <fullName evidence="8">MFS transporter</fullName>
    </submittedName>
</protein>
<dbReference type="SUPFAM" id="SSF103473">
    <property type="entry name" value="MFS general substrate transporter"/>
    <property type="match status" value="1"/>
</dbReference>
<keyword evidence="4 6" id="KW-0472">Membrane</keyword>
<evidence type="ECO:0000259" key="7">
    <source>
        <dbReference type="PROSITE" id="PS50850"/>
    </source>
</evidence>
<feature type="domain" description="Major facilitator superfamily (MFS) profile" evidence="7">
    <location>
        <begin position="269"/>
        <end position="452"/>
    </location>
</feature>
<feature type="transmembrane region" description="Helical" evidence="6">
    <location>
        <begin position="274"/>
        <end position="294"/>
    </location>
</feature>
<comment type="subcellular location">
    <subcellularLocation>
        <location evidence="1">Cell membrane</location>
        <topology evidence="1">Multi-pass membrane protein</topology>
    </subcellularLocation>
</comment>
<dbReference type="InterPro" id="IPR020846">
    <property type="entry name" value="MFS_dom"/>
</dbReference>
<dbReference type="Pfam" id="PF07690">
    <property type="entry name" value="MFS_1"/>
    <property type="match status" value="1"/>
</dbReference>
<feature type="transmembrane region" description="Helical" evidence="6">
    <location>
        <begin position="430"/>
        <end position="448"/>
    </location>
</feature>
<feature type="transmembrane region" description="Helical" evidence="6">
    <location>
        <begin position="57"/>
        <end position="79"/>
    </location>
</feature>
<proteinExistence type="predicted"/>
<evidence type="ECO:0000256" key="3">
    <source>
        <dbReference type="ARBA" id="ARBA00022989"/>
    </source>
</evidence>
<feature type="transmembrane region" description="Helical" evidence="6">
    <location>
        <begin position="162"/>
        <end position="180"/>
    </location>
</feature>
<reference evidence="8 9" key="1">
    <citation type="submission" date="2019-08" db="EMBL/GenBank/DDBJ databases">
        <title>Draft genome of C. urealyticum strain VH4248.</title>
        <authorList>
            <person name="Navas J."/>
        </authorList>
    </citation>
    <scope>NUCLEOTIDE SEQUENCE [LARGE SCALE GENOMIC DNA]</scope>
    <source>
        <strain evidence="8 9">VH4248</strain>
    </source>
</reference>
<organism evidence="8 9">
    <name type="scientific">Corynebacterium urealyticum</name>
    <dbReference type="NCBI Taxonomy" id="43771"/>
    <lineage>
        <taxon>Bacteria</taxon>
        <taxon>Bacillati</taxon>
        <taxon>Actinomycetota</taxon>
        <taxon>Actinomycetes</taxon>
        <taxon>Mycobacteriales</taxon>
        <taxon>Corynebacteriaceae</taxon>
        <taxon>Corynebacterium</taxon>
    </lineage>
</organism>
<evidence type="ECO:0000256" key="1">
    <source>
        <dbReference type="ARBA" id="ARBA00004651"/>
    </source>
</evidence>
<dbReference type="EMBL" id="VSZI01000001">
    <property type="protein sequence ID" value="TYR20973.1"/>
    <property type="molecule type" value="Genomic_DNA"/>
</dbReference>
<comment type="caution">
    <text evidence="8">The sequence shown here is derived from an EMBL/GenBank/DDBJ whole genome shotgun (WGS) entry which is preliminary data.</text>
</comment>
<dbReference type="GO" id="GO:0005886">
    <property type="term" value="C:plasma membrane"/>
    <property type="evidence" value="ECO:0007669"/>
    <property type="project" value="UniProtKB-SubCell"/>
</dbReference>
<evidence type="ECO:0000256" key="6">
    <source>
        <dbReference type="SAM" id="Phobius"/>
    </source>
</evidence>
<dbReference type="PANTHER" id="PTHR23528">
    <property type="match status" value="1"/>
</dbReference>
<dbReference type="GO" id="GO:0022857">
    <property type="term" value="F:transmembrane transporter activity"/>
    <property type="evidence" value="ECO:0007669"/>
    <property type="project" value="InterPro"/>
</dbReference>
<feature type="transmembrane region" description="Helical" evidence="6">
    <location>
        <begin position="122"/>
        <end position="141"/>
    </location>
</feature>
<accession>A0A5D4FYD7</accession>
<feature type="transmembrane region" description="Helical" evidence="6">
    <location>
        <begin position="306"/>
        <end position="327"/>
    </location>
</feature>
<evidence type="ECO:0000256" key="5">
    <source>
        <dbReference type="SAM" id="MobiDB-lite"/>
    </source>
</evidence>
<feature type="compositionally biased region" description="Low complexity" evidence="5">
    <location>
        <begin position="226"/>
        <end position="239"/>
    </location>
</feature>
<dbReference type="InterPro" id="IPR011701">
    <property type="entry name" value="MFS"/>
</dbReference>
<gene>
    <name evidence="8" type="ORF">FYJ87_01380</name>
</gene>
<dbReference type="Gene3D" id="1.20.1250.20">
    <property type="entry name" value="MFS general substrate transporter like domains"/>
    <property type="match status" value="2"/>
</dbReference>
<feature type="transmembrane region" description="Helical" evidence="6">
    <location>
        <begin position="186"/>
        <end position="204"/>
    </location>
</feature>
<evidence type="ECO:0000256" key="2">
    <source>
        <dbReference type="ARBA" id="ARBA00022692"/>
    </source>
</evidence>
<evidence type="ECO:0000313" key="9">
    <source>
        <dbReference type="Proteomes" id="UP000324726"/>
    </source>
</evidence>
<feature type="transmembrane region" description="Helical" evidence="6">
    <location>
        <begin position="91"/>
        <end position="110"/>
    </location>
</feature>
<feature type="transmembrane region" description="Helical" evidence="6">
    <location>
        <begin position="339"/>
        <end position="356"/>
    </location>
</feature>
<dbReference type="PROSITE" id="PS50850">
    <property type="entry name" value="MFS"/>
    <property type="match status" value="1"/>
</dbReference>
<evidence type="ECO:0000256" key="4">
    <source>
        <dbReference type="ARBA" id="ARBA00023136"/>
    </source>
</evidence>
<keyword evidence="3 6" id="KW-1133">Transmembrane helix</keyword>